<evidence type="ECO:0000313" key="1">
    <source>
        <dbReference type="EMBL" id="PSB01616.1"/>
    </source>
</evidence>
<protein>
    <submittedName>
        <fullName evidence="1">Shikimate kinase</fullName>
    </submittedName>
</protein>
<dbReference type="Gene3D" id="3.40.50.300">
    <property type="entry name" value="P-loop containing nucleotide triphosphate hydrolases"/>
    <property type="match status" value="1"/>
</dbReference>
<dbReference type="SUPFAM" id="SSF52540">
    <property type="entry name" value="P-loop containing nucleoside triphosphate hydrolases"/>
    <property type="match status" value="1"/>
</dbReference>
<dbReference type="EMBL" id="PVWJ01000097">
    <property type="protein sequence ID" value="PSB01616.1"/>
    <property type="molecule type" value="Genomic_DNA"/>
</dbReference>
<name>A0A2T1C013_9CYAN</name>
<dbReference type="InterPro" id="IPR027417">
    <property type="entry name" value="P-loop_NTPase"/>
</dbReference>
<dbReference type="Proteomes" id="UP000238762">
    <property type="component" value="Unassembled WGS sequence"/>
</dbReference>
<evidence type="ECO:0000313" key="2">
    <source>
        <dbReference type="Proteomes" id="UP000238762"/>
    </source>
</evidence>
<accession>A0A2T1C013</accession>
<dbReference type="GO" id="GO:0016301">
    <property type="term" value="F:kinase activity"/>
    <property type="evidence" value="ECO:0007669"/>
    <property type="project" value="UniProtKB-KW"/>
</dbReference>
<gene>
    <name evidence="1" type="ORF">C7B64_17405</name>
</gene>
<dbReference type="RefSeq" id="WP_106289923.1">
    <property type="nucleotide sequence ID" value="NZ_CAWNTC010000126.1"/>
</dbReference>
<proteinExistence type="predicted"/>
<organism evidence="1 2">
    <name type="scientific">Merismopedia glauca CCAP 1448/3</name>
    <dbReference type="NCBI Taxonomy" id="1296344"/>
    <lineage>
        <taxon>Bacteria</taxon>
        <taxon>Bacillati</taxon>
        <taxon>Cyanobacteriota</taxon>
        <taxon>Cyanophyceae</taxon>
        <taxon>Synechococcales</taxon>
        <taxon>Merismopediaceae</taxon>
        <taxon>Merismopedia</taxon>
    </lineage>
</organism>
<sequence>MKSEIILISAIGAGKTTVGKLLAERLNLPQCSMDELRWDYYAEIGYNQELARQKREKEGVLSLTRYWKPFEAHAVTRLLAEHQECVIDFGAGHSVYEDPELFKKVQQALAPYKNVVLLLPSPDLDESLQILSQREGDLSDEELSLNEHFLRHSSNYELAKLTIYTKDKTPEATCSEILAAIGLPSG</sequence>
<dbReference type="InterPro" id="IPR031322">
    <property type="entry name" value="Shikimate/glucono_kinase"/>
</dbReference>
<keyword evidence="2" id="KW-1185">Reference proteome</keyword>
<keyword evidence="1" id="KW-0418">Kinase</keyword>
<reference evidence="1 2" key="2">
    <citation type="submission" date="2018-03" db="EMBL/GenBank/DDBJ databases">
        <title>The ancient ancestry and fast evolution of plastids.</title>
        <authorList>
            <person name="Moore K.R."/>
            <person name="Magnabosco C."/>
            <person name="Momper L."/>
            <person name="Gold D.A."/>
            <person name="Bosak T."/>
            <person name="Fournier G.P."/>
        </authorList>
    </citation>
    <scope>NUCLEOTIDE SEQUENCE [LARGE SCALE GENOMIC DNA]</scope>
    <source>
        <strain evidence="1 2">CCAP 1448/3</strain>
    </source>
</reference>
<keyword evidence="1" id="KW-0808">Transferase</keyword>
<comment type="caution">
    <text evidence="1">The sequence shown here is derived from an EMBL/GenBank/DDBJ whole genome shotgun (WGS) entry which is preliminary data.</text>
</comment>
<dbReference type="Pfam" id="PF01202">
    <property type="entry name" value="SKI"/>
    <property type="match status" value="1"/>
</dbReference>
<reference evidence="1 2" key="1">
    <citation type="submission" date="2018-02" db="EMBL/GenBank/DDBJ databases">
        <authorList>
            <person name="Cohen D.B."/>
            <person name="Kent A.D."/>
        </authorList>
    </citation>
    <scope>NUCLEOTIDE SEQUENCE [LARGE SCALE GENOMIC DNA]</scope>
    <source>
        <strain evidence="1 2">CCAP 1448/3</strain>
    </source>
</reference>
<dbReference type="OrthoDB" id="484214at2"/>
<dbReference type="AlphaFoldDB" id="A0A2T1C013"/>